<organism evidence="2 3">
    <name type="scientific">Nocardia nova SH22a</name>
    <dbReference type="NCBI Taxonomy" id="1415166"/>
    <lineage>
        <taxon>Bacteria</taxon>
        <taxon>Bacillati</taxon>
        <taxon>Actinomycetota</taxon>
        <taxon>Actinomycetes</taxon>
        <taxon>Mycobacteriales</taxon>
        <taxon>Nocardiaceae</taxon>
        <taxon>Nocardia</taxon>
    </lineage>
</organism>
<feature type="region of interest" description="Disordered" evidence="1">
    <location>
        <begin position="111"/>
        <end position="218"/>
    </location>
</feature>
<evidence type="ECO:0000313" key="2">
    <source>
        <dbReference type="EMBL" id="AHH19361.1"/>
    </source>
</evidence>
<dbReference type="AlphaFoldDB" id="W5TQ65"/>
<dbReference type="KEGG" id="nno:NONO_c45770"/>
<dbReference type="EMBL" id="CP006850">
    <property type="protein sequence ID" value="AHH19361.1"/>
    <property type="molecule type" value="Genomic_DNA"/>
</dbReference>
<dbReference type="HOGENOM" id="CLU_1265860_0_0_11"/>
<accession>W5TQ65</accession>
<sequence length="218" mass="24285">MRHSVRRIPGRVFPSEGFRSAAFPSAAVRNARSAARGLGRMRIRARGPGEPRARPVKGTQRRTVARYGKVERYRRIRATMTRPNILCAAGPRPRGKTSRRVAVLVVPIAPCSDGRAGLPTRPPDGPHPQNRPHLLDQPHLPNRLHPPGRSDPPVWQSPLVRQIPPVRPPRLERPHPPERSSPAERSGLRERGSPPDENLLGTSVIRRSPVCPEVVTRR</sequence>
<keyword evidence="3" id="KW-1185">Reference proteome</keyword>
<dbReference type="STRING" id="1415166.NONO_c45770"/>
<name>W5TQ65_9NOCA</name>
<protein>
    <submittedName>
        <fullName evidence="2">Uncharacterized protein</fullName>
    </submittedName>
</protein>
<gene>
    <name evidence="2" type="ORF">NONO_c45770</name>
</gene>
<dbReference type="Proteomes" id="UP000019150">
    <property type="component" value="Chromosome"/>
</dbReference>
<proteinExistence type="predicted"/>
<feature type="compositionally biased region" description="Basic and acidic residues" evidence="1">
    <location>
        <begin position="169"/>
        <end position="194"/>
    </location>
</feature>
<reference evidence="2 3" key="1">
    <citation type="journal article" date="2014" name="Appl. Environ. Microbiol.">
        <title>Insights into the Microbial Degradation of Rubber and Gutta-Percha by Analysis of the Complete Genome of Nocardia nova SH22a.</title>
        <authorList>
            <person name="Luo Q."/>
            <person name="Hiessl S."/>
            <person name="Poehlein A."/>
            <person name="Daniel R."/>
            <person name="Steinbuchel A."/>
        </authorList>
    </citation>
    <scope>NUCLEOTIDE SEQUENCE [LARGE SCALE GENOMIC DNA]</scope>
    <source>
        <strain evidence="2">SH22a</strain>
    </source>
</reference>
<evidence type="ECO:0000256" key="1">
    <source>
        <dbReference type="SAM" id="MobiDB-lite"/>
    </source>
</evidence>
<evidence type="ECO:0000313" key="3">
    <source>
        <dbReference type="Proteomes" id="UP000019150"/>
    </source>
</evidence>